<reference evidence="17" key="1">
    <citation type="submission" date="2020-02" db="EMBL/GenBank/DDBJ databases">
        <title>Genomic and physiological characterization of two novel Nitrospinaceae genera.</title>
        <authorList>
            <person name="Mueller A.J."/>
            <person name="Jung M.-Y."/>
            <person name="Strachan C.R."/>
            <person name="Herbold C.W."/>
            <person name="Kirkegaard R.H."/>
            <person name="Daims H."/>
        </authorList>
    </citation>
    <scope>NUCLEOTIDE SEQUENCE [LARGE SCALE GENOMIC DNA]</scope>
</reference>
<dbReference type="Pfam" id="PF04055">
    <property type="entry name" value="Radical_SAM"/>
    <property type="match status" value="1"/>
</dbReference>
<dbReference type="Proteomes" id="UP000594464">
    <property type="component" value="Chromosome"/>
</dbReference>
<feature type="binding site" evidence="13 14">
    <location>
        <position position="111"/>
    </location>
    <ligand>
        <name>[2Fe-2S] cluster</name>
        <dbReference type="ChEBI" id="CHEBI:190135"/>
    </ligand>
</feature>
<evidence type="ECO:0000256" key="6">
    <source>
        <dbReference type="ARBA" id="ARBA00022691"/>
    </source>
</evidence>
<keyword evidence="6 13" id="KW-0949">S-adenosyl-L-methionine</keyword>
<keyword evidence="10 13" id="KW-0408">Iron</keyword>
<gene>
    <name evidence="13 16" type="primary">bioB</name>
    <name evidence="16" type="ORF">G3M78_07400</name>
</gene>
<feature type="binding site" evidence="13 14">
    <location>
        <position position="67"/>
    </location>
    <ligand>
        <name>[4Fe-4S] cluster</name>
        <dbReference type="ChEBI" id="CHEBI:49883"/>
        <note>4Fe-4S-S-AdoMet</note>
    </ligand>
</feature>
<dbReference type="GO" id="GO:0051539">
    <property type="term" value="F:4 iron, 4 sulfur cluster binding"/>
    <property type="evidence" value="ECO:0007669"/>
    <property type="project" value="UniProtKB-KW"/>
</dbReference>
<feature type="binding site" evidence="13 14">
    <location>
        <position position="74"/>
    </location>
    <ligand>
        <name>[4Fe-4S] cluster</name>
        <dbReference type="ChEBI" id="CHEBI:49883"/>
        <note>4Fe-4S-S-AdoMet</note>
    </ligand>
</feature>
<dbReference type="InterPro" id="IPR058240">
    <property type="entry name" value="rSAM_sf"/>
</dbReference>
<keyword evidence="4 13" id="KW-0004">4Fe-4S</keyword>
<dbReference type="Gene3D" id="3.20.20.70">
    <property type="entry name" value="Aldolase class I"/>
    <property type="match status" value="1"/>
</dbReference>
<feature type="binding site" evidence="13 14">
    <location>
        <position position="71"/>
    </location>
    <ligand>
        <name>[4Fe-4S] cluster</name>
        <dbReference type="ChEBI" id="CHEBI:49883"/>
        <note>4Fe-4S-S-AdoMet</note>
    </ligand>
</feature>
<proteinExistence type="inferred from homology"/>
<dbReference type="PANTHER" id="PTHR22976">
    <property type="entry name" value="BIOTIN SYNTHASE"/>
    <property type="match status" value="1"/>
</dbReference>
<evidence type="ECO:0000256" key="11">
    <source>
        <dbReference type="ARBA" id="ARBA00023014"/>
    </source>
</evidence>
<protein>
    <recommendedName>
        <fullName evidence="3 13">Biotin synthase</fullName>
        <ecNumber evidence="3 13">2.8.1.6</ecNumber>
    </recommendedName>
</protein>
<keyword evidence="9 13" id="KW-0093">Biotin biosynthesis</keyword>
<evidence type="ECO:0000256" key="4">
    <source>
        <dbReference type="ARBA" id="ARBA00022485"/>
    </source>
</evidence>
<comment type="catalytic activity">
    <reaction evidence="12 13">
        <text>(4R,5S)-dethiobiotin + (sulfur carrier)-SH + 2 reduced [2Fe-2S]-[ferredoxin] + 2 S-adenosyl-L-methionine = (sulfur carrier)-H + biotin + 2 5'-deoxyadenosine + 2 L-methionine + 2 oxidized [2Fe-2S]-[ferredoxin]</text>
        <dbReference type="Rhea" id="RHEA:22060"/>
        <dbReference type="Rhea" id="RHEA-COMP:10000"/>
        <dbReference type="Rhea" id="RHEA-COMP:10001"/>
        <dbReference type="Rhea" id="RHEA-COMP:14737"/>
        <dbReference type="Rhea" id="RHEA-COMP:14739"/>
        <dbReference type="ChEBI" id="CHEBI:17319"/>
        <dbReference type="ChEBI" id="CHEBI:29917"/>
        <dbReference type="ChEBI" id="CHEBI:33737"/>
        <dbReference type="ChEBI" id="CHEBI:33738"/>
        <dbReference type="ChEBI" id="CHEBI:57586"/>
        <dbReference type="ChEBI" id="CHEBI:57844"/>
        <dbReference type="ChEBI" id="CHEBI:59789"/>
        <dbReference type="ChEBI" id="CHEBI:64428"/>
        <dbReference type="ChEBI" id="CHEBI:149473"/>
        <dbReference type="EC" id="2.8.1.6"/>
    </reaction>
</comment>
<evidence type="ECO:0000256" key="3">
    <source>
        <dbReference type="ARBA" id="ARBA00012236"/>
    </source>
</evidence>
<comment type="cofactor">
    <cofactor evidence="13">
        <name>[2Fe-2S] cluster</name>
        <dbReference type="ChEBI" id="CHEBI:190135"/>
    </cofactor>
    <text evidence="13">Binds 1 [2Fe-2S] cluster. The cluster is coordinated with 3 cysteines and 1 arginine.</text>
</comment>
<dbReference type="EC" id="2.8.1.6" evidence="3 13"/>
<evidence type="ECO:0000256" key="8">
    <source>
        <dbReference type="ARBA" id="ARBA00022723"/>
    </source>
</evidence>
<dbReference type="InterPro" id="IPR010722">
    <property type="entry name" value="BATS_dom"/>
</dbReference>
<evidence type="ECO:0000256" key="13">
    <source>
        <dbReference type="HAMAP-Rule" id="MF_01694"/>
    </source>
</evidence>
<dbReference type="SMART" id="SM00729">
    <property type="entry name" value="Elp3"/>
    <property type="match status" value="1"/>
</dbReference>
<comment type="cofactor">
    <cofactor evidence="14">
        <name>[2Fe-2S] cluster</name>
        <dbReference type="ChEBI" id="CHEBI:190135"/>
    </cofactor>
    <text evidence="14">Binds 1 [2Fe-2S] cluster. The cluster is coordinated with 3 cysteines and 1 arginine.</text>
</comment>
<organism evidence="16 17">
    <name type="scientific">Candidatus Nitrohelix vancouverensis</name>
    <dbReference type="NCBI Taxonomy" id="2705534"/>
    <lineage>
        <taxon>Bacteria</taxon>
        <taxon>Pseudomonadati</taxon>
        <taxon>Nitrospinota/Tectimicrobiota group</taxon>
        <taxon>Nitrospinota</taxon>
        <taxon>Nitrospinia</taxon>
        <taxon>Nitrospinales</taxon>
        <taxon>Nitrospinaceae</taxon>
        <taxon>Candidatus Nitrohelix</taxon>
    </lineage>
</organism>
<dbReference type="PANTHER" id="PTHR22976:SF2">
    <property type="entry name" value="BIOTIN SYNTHASE, MITOCHONDRIAL"/>
    <property type="match status" value="1"/>
</dbReference>
<dbReference type="SFLD" id="SFLDS00029">
    <property type="entry name" value="Radical_SAM"/>
    <property type="match status" value="1"/>
</dbReference>
<evidence type="ECO:0000259" key="15">
    <source>
        <dbReference type="PROSITE" id="PS51918"/>
    </source>
</evidence>
<dbReference type="KEGG" id="nva:G3M78_07400"/>
<dbReference type="InterPro" id="IPR007197">
    <property type="entry name" value="rSAM"/>
</dbReference>
<feature type="domain" description="Radical SAM core" evidence="15">
    <location>
        <begin position="49"/>
        <end position="279"/>
    </location>
</feature>
<dbReference type="EMBL" id="CP048620">
    <property type="protein sequence ID" value="QPJ65224.1"/>
    <property type="molecule type" value="Genomic_DNA"/>
</dbReference>
<evidence type="ECO:0000256" key="2">
    <source>
        <dbReference type="ARBA" id="ARBA00010765"/>
    </source>
</evidence>
<dbReference type="InterPro" id="IPR006638">
    <property type="entry name" value="Elp3/MiaA/NifB-like_rSAM"/>
</dbReference>
<evidence type="ECO:0000256" key="1">
    <source>
        <dbReference type="ARBA" id="ARBA00004942"/>
    </source>
</evidence>
<evidence type="ECO:0000313" key="17">
    <source>
        <dbReference type="Proteomes" id="UP000594464"/>
    </source>
</evidence>
<dbReference type="SFLD" id="SFLDG01060">
    <property type="entry name" value="BATS_domain_containing"/>
    <property type="match status" value="1"/>
</dbReference>
<keyword evidence="11 13" id="KW-0411">Iron-sulfur</keyword>
<dbReference type="SUPFAM" id="SSF102114">
    <property type="entry name" value="Radical SAM enzymes"/>
    <property type="match status" value="1"/>
</dbReference>
<keyword evidence="8 13" id="KW-0479">Metal-binding</keyword>
<evidence type="ECO:0000256" key="12">
    <source>
        <dbReference type="ARBA" id="ARBA00051157"/>
    </source>
</evidence>
<dbReference type="HAMAP" id="MF_01694">
    <property type="entry name" value="BioB"/>
    <property type="match status" value="1"/>
</dbReference>
<accession>A0A7T0G3C7</accession>
<dbReference type="CDD" id="cd01335">
    <property type="entry name" value="Radical_SAM"/>
    <property type="match status" value="1"/>
</dbReference>
<evidence type="ECO:0000256" key="5">
    <source>
        <dbReference type="ARBA" id="ARBA00022679"/>
    </source>
</evidence>
<comment type="caution">
    <text evidence="13">Lacks conserved residue(s) required for the propagation of feature annotation.</text>
</comment>
<comment type="function">
    <text evidence="13">Catalyzes the conversion of dethiobiotin (DTB) to biotin by the insertion of a sulfur atom into dethiobiotin via a radical-based mechanism.</text>
</comment>
<keyword evidence="7 13" id="KW-0001">2Fe-2S</keyword>
<comment type="pathway">
    <text evidence="1 13">Cofactor biosynthesis; biotin biosynthesis; biotin from 7,8-diaminononanoate: step 2/2.</text>
</comment>
<dbReference type="GO" id="GO:0004076">
    <property type="term" value="F:biotin synthase activity"/>
    <property type="evidence" value="ECO:0007669"/>
    <property type="project" value="UniProtKB-UniRule"/>
</dbReference>
<dbReference type="SMART" id="SM00876">
    <property type="entry name" value="BATS"/>
    <property type="match status" value="1"/>
</dbReference>
<dbReference type="InterPro" id="IPR002684">
    <property type="entry name" value="Biotin_synth/BioAB"/>
</dbReference>
<dbReference type="NCBIfam" id="TIGR00433">
    <property type="entry name" value="bioB"/>
    <property type="match status" value="1"/>
</dbReference>
<keyword evidence="5 13" id="KW-0808">Transferase</keyword>
<feature type="binding site" evidence="13 14">
    <location>
        <position position="204"/>
    </location>
    <ligand>
        <name>[2Fe-2S] cluster</name>
        <dbReference type="ChEBI" id="CHEBI:190135"/>
    </ligand>
</feature>
<dbReference type="InterPro" id="IPR024177">
    <property type="entry name" value="Biotin_synthase"/>
</dbReference>
<evidence type="ECO:0000313" key="16">
    <source>
        <dbReference type="EMBL" id="QPJ65224.1"/>
    </source>
</evidence>
<dbReference type="Pfam" id="PF06968">
    <property type="entry name" value="BATS"/>
    <property type="match status" value="1"/>
</dbReference>
<dbReference type="UniPathway" id="UPA00078">
    <property type="reaction ID" value="UER00162"/>
</dbReference>
<evidence type="ECO:0000256" key="9">
    <source>
        <dbReference type="ARBA" id="ARBA00022756"/>
    </source>
</evidence>
<dbReference type="SFLD" id="SFLDG01278">
    <property type="entry name" value="biotin_synthase_like"/>
    <property type="match status" value="1"/>
</dbReference>
<name>A0A7T0G3C7_9BACT</name>
<dbReference type="PIRSF" id="PIRSF001619">
    <property type="entry name" value="Biotin_synth"/>
    <property type="match status" value="1"/>
</dbReference>
<evidence type="ECO:0000256" key="10">
    <source>
        <dbReference type="ARBA" id="ARBA00023004"/>
    </source>
</evidence>
<comment type="cofactor">
    <cofactor evidence="13 14">
        <name>[4Fe-4S] cluster</name>
        <dbReference type="ChEBI" id="CHEBI:49883"/>
    </cofactor>
    <text evidence="13 14">Binds 1 [4Fe-4S] cluster. The cluster is coordinated with 3 cysteines and an exchangeable S-adenosyl-L-methionine.</text>
</comment>
<comment type="subunit">
    <text evidence="13">Homodimer.</text>
</comment>
<dbReference type="GO" id="GO:0009102">
    <property type="term" value="P:biotin biosynthetic process"/>
    <property type="evidence" value="ECO:0007669"/>
    <property type="project" value="UniProtKB-UniRule"/>
</dbReference>
<dbReference type="GO" id="GO:0051537">
    <property type="term" value="F:2 iron, 2 sulfur cluster binding"/>
    <property type="evidence" value="ECO:0007669"/>
    <property type="project" value="UniProtKB-KW"/>
</dbReference>
<feature type="binding site" evidence="13 14">
    <location>
        <position position="144"/>
    </location>
    <ligand>
        <name>[2Fe-2S] cluster</name>
        <dbReference type="ChEBI" id="CHEBI:190135"/>
    </ligand>
</feature>
<evidence type="ECO:0000256" key="14">
    <source>
        <dbReference type="PIRSR" id="PIRSR001619-1"/>
    </source>
</evidence>
<sequence length="334" mass="36654">MRKEYIDSLVENGLQGQGISRDQALALESFSHEELEYLFVGVDKIRDKFKGDEVKICSIVNAKSGRCQEDCSFCAQSSRFETESPEYGLLDVDAIVAAAKEAEAFGSNEFSIVTAGTSLDNREELDRVKEAIKRIKAETRLEVCCSLGLMSLEDMKDLKAAGLDRCHHNLETAASHFENIVTTHSYEDEVSAVKNAKEAGLHVCVGGIFGMGESFAQRVELAFDIKALETQSLPVNFLKPIEGTDLENQGLMPAIEALRTIALLRLTLPQIDLFVCGGREEIFTEGQERLFSAGANGILGGNYLTTKGQDPKRDIEMIEALGLRPVFETTTAAE</sequence>
<dbReference type="GO" id="GO:0005506">
    <property type="term" value="F:iron ion binding"/>
    <property type="evidence" value="ECO:0007669"/>
    <property type="project" value="UniProtKB-UniRule"/>
</dbReference>
<dbReference type="AlphaFoldDB" id="A0A7T0G3C7"/>
<comment type="similarity">
    <text evidence="2 13">Belongs to the radical SAM superfamily. Biotin synthase family.</text>
</comment>
<dbReference type="InterPro" id="IPR013785">
    <property type="entry name" value="Aldolase_TIM"/>
</dbReference>
<evidence type="ECO:0000256" key="7">
    <source>
        <dbReference type="ARBA" id="ARBA00022714"/>
    </source>
</evidence>
<dbReference type="PROSITE" id="PS51918">
    <property type="entry name" value="RADICAL_SAM"/>
    <property type="match status" value="1"/>
</dbReference>